<gene>
    <name evidence="3" type="ORF">N5A92_23730</name>
</gene>
<dbReference type="SUPFAM" id="SSF48179">
    <property type="entry name" value="6-phosphogluconate dehydrogenase C-terminal domain-like"/>
    <property type="match status" value="1"/>
</dbReference>
<dbReference type="SUPFAM" id="SSF51735">
    <property type="entry name" value="NAD(P)-binding Rossmann-fold domains"/>
    <property type="match status" value="1"/>
</dbReference>
<accession>A0ABT2LXB8</accession>
<feature type="domain" description="6-phosphogluconate dehydrogenase NADP-binding" evidence="1">
    <location>
        <begin position="11"/>
        <end position="123"/>
    </location>
</feature>
<evidence type="ECO:0000259" key="2">
    <source>
        <dbReference type="Pfam" id="PF09130"/>
    </source>
</evidence>
<evidence type="ECO:0000259" key="1">
    <source>
        <dbReference type="Pfam" id="PF03446"/>
    </source>
</evidence>
<dbReference type="InterPro" id="IPR008927">
    <property type="entry name" value="6-PGluconate_DH-like_C_sf"/>
</dbReference>
<dbReference type="InterPro" id="IPR015814">
    <property type="entry name" value="Pgluconate_DH_NAD-bd_C"/>
</dbReference>
<keyword evidence="4" id="KW-1185">Reference proteome</keyword>
<evidence type="ECO:0000313" key="4">
    <source>
        <dbReference type="Proteomes" id="UP001320831"/>
    </source>
</evidence>
<dbReference type="Pfam" id="PF03446">
    <property type="entry name" value="NAD_binding_2"/>
    <property type="match status" value="1"/>
</dbReference>
<dbReference type="InterPro" id="IPR036291">
    <property type="entry name" value="NAD(P)-bd_dom_sf"/>
</dbReference>
<dbReference type="Pfam" id="PF09130">
    <property type="entry name" value="DUF1932"/>
    <property type="match status" value="1"/>
</dbReference>
<organism evidence="3 4">
    <name type="scientific">Chelativorans salis</name>
    <dbReference type="NCBI Taxonomy" id="2978478"/>
    <lineage>
        <taxon>Bacteria</taxon>
        <taxon>Pseudomonadati</taxon>
        <taxon>Pseudomonadota</taxon>
        <taxon>Alphaproteobacteria</taxon>
        <taxon>Hyphomicrobiales</taxon>
        <taxon>Phyllobacteriaceae</taxon>
        <taxon>Chelativorans</taxon>
    </lineage>
</organism>
<dbReference type="Gene3D" id="1.10.1040.10">
    <property type="entry name" value="N-(1-d-carboxylethyl)-l-norvaline Dehydrogenase, domain 2"/>
    <property type="match status" value="1"/>
</dbReference>
<dbReference type="InterPro" id="IPR013328">
    <property type="entry name" value="6PGD_dom2"/>
</dbReference>
<reference evidence="3 4" key="1">
    <citation type="submission" date="2022-09" db="EMBL/GenBank/DDBJ databases">
        <title>Chelativorans salina sp. nov., a novel slightly halophilic bacterium isolated from a saline lake sediment enrichment.</title>
        <authorList>
            <person name="Gao L."/>
            <person name="Fang B.-Z."/>
            <person name="Li W.-J."/>
        </authorList>
    </citation>
    <scope>NUCLEOTIDE SEQUENCE [LARGE SCALE GENOMIC DNA]</scope>
    <source>
        <strain evidence="3 4">EGI FJ00035</strain>
    </source>
</reference>
<evidence type="ECO:0000313" key="3">
    <source>
        <dbReference type="EMBL" id="MCT7378033.1"/>
    </source>
</evidence>
<proteinExistence type="predicted"/>
<sequence>MSLTVAIPVAGAMGGGLGGILTANGATVLTETAGRSAATQERAAAARMTPTDAAGLGCADIILSVVPPAIAIETAARLAPHIAAAGGKALFIDANSISPATARAVAVVLRPTGAAFADGGIVGPPPRPGGKLPSLHVSGPGTERALVLRDLGLDVRPVDGDVGAASALKMCFAAINKGLVGILAAVAQAAEREGAGAALSGLLEENHPAIAARARKALPDMYPKAYRWVAEMEEIADFLGRDRAESAIWRALAQVYSDLAADSAADGQAIGLIETFRKRVAAG</sequence>
<name>A0ABT2LXB8_9HYPH</name>
<feature type="domain" description="Phosphogluconate dehydrogenase NAD-binding putative C-terminal" evidence="2">
    <location>
        <begin position="190"/>
        <end position="258"/>
    </location>
</feature>
<dbReference type="Gene3D" id="3.40.50.720">
    <property type="entry name" value="NAD(P)-binding Rossmann-like Domain"/>
    <property type="match status" value="1"/>
</dbReference>
<protein>
    <submittedName>
        <fullName evidence="3">DUF1932 domain-containing protein</fullName>
    </submittedName>
</protein>
<dbReference type="RefSeq" id="WP_260906799.1">
    <property type="nucleotide sequence ID" value="NZ_JAOCZP010000010.1"/>
</dbReference>
<dbReference type="InterPro" id="IPR006115">
    <property type="entry name" value="6PGDH_NADP-bd"/>
</dbReference>
<comment type="caution">
    <text evidence="3">The sequence shown here is derived from an EMBL/GenBank/DDBJ whole genome shotgun (WGS) entry which is preliminary data.</text>
</comment>
<dbReference type="EMBL" id="JAOCZP010000010">
    <property type="protein sequence ID" value="MCT7378033.1"/>
    <property type="molecule type" value="Genomic_DNA"/>
</dbReference>
<dbReference type="Proteomes" id="UP001320831">
    <property type="component" value="Unassembled WGS sequence"/>
</dbReference>